<dbReference type="GO" id="GO:0071555">
    <property type="term" value="P:cell wall organization"/>
    <property type="evidence" value="ECO:0007669"/>
    <property type="project" value="UniProtKB-KW"/>
</dbReference>
<reference evidence="9" key="1">
    <citation type="submission" date="2019-11" db="EMBL/GenBank/DDBJ databases">
        <authorList>
            <person name="Liu Y."/>
            <person name="Hou J."/>
            <person name="Li T.-Q."/>
            <person name="Guan C.-H."/>
            <person name="Wu X."/>
            <person name="Wu H.-Z."/>
            <person name="Ling F."/>
            <person name="Zhang R."/>
            <person name="Shi X.-G."/>
            <person name="Ren J.-P."/>
            <person name="Chen E.-F."/>
            <person name="Sun J.-M."/>
        </authorList>
    </citation>
    <scope>NUCLEOTIDE SEQUENCE</scope>
    <source>
        <strain evidence="9">Adult_tree_wgs_1</strain>
        <tissue evidence="9">Leaves</tissue>
    </source>
</reference>
<keyword evidence="6" id="KW-0325">Glycoprotein</keyword>
<protein>
    <recommendedName>
        <fullName evidence="11">Fucosyltransferase</fullName>
    </recommendedName>
</protein>
<dbReference type="PANTHER" id="PTHR31889:SF2">
    <property type="entry name" value="FUCOSYLTRANSFERASE 3"/>
    <property type="match status" value="1"/>
</dbReference>
<evidence type="ECO:0000256" key="8">
    <source>
        <dbReference type="SAM" id="SignalP"/>
    </source>
</evidence>
<comment type="caution">
    <text evidence="9">The sequence shown here is derived from an EMBL/GenBank/DDBJ whole genome shotgun (WGS) entry which is preliminary data.</text>
</comment>
<sequence>MLSLVSNFLFTVLTHRLLLVDQGDHTALLCEPFPDTTWALPFDFPLRDQFDRSTQYNIPSLFLMPSFEKELTKLFPEKETVFHHLGRYLVHPSNEVWGLITRYYETYLVKSDERIGIQIRDFSNTGLPFQSSKELASIETILMDRILDCSVQENLLPKVITNTQNSSALNATRNTKAKSVLVTSLSSWYFEKLRNTYRDNPTITGESITVFQTSHEESQQSYDAQHNMKALAEIYLLSLMDELITSPWSTFGYVAQGLGGLRPWILSNPLGELDSDPPCRRATSMEPCFHYPPSYDFLFTLSKISRSQPNNHPRGLAVSRDFQVIAGKVDPLLEPDSHAHTSDKPKDKLLGGLLSPGFNEASCLSRYGSILYRKLSPHKPSPYLISKLRNYESLHKQCGTNTESYNATPNHLHRPRHDISDNDTCKYVVLLFFGHSGVGNRILSLVSSFLYAVLTNRLLLIDQGDDVAALLCEPFPEITWALPLDFPLRNQFERLDSNHPHCYGNMMKNKTVELSMDDSPPPFVFLNLVHDYNEHDKRFFCDRDQNIMKGVPWLLIRSNQYFIPSLFLMPLFEKELSKLFPEKETVFHHLGRYLVHPSNQVWGLITRYYETYLAESDERIGIQIRDFSSTGLPFQSSKELPFTYMMDRILDCSAQENLLPKVITNAQNSVLNATRNTKPKSVLVTSLSSWYFEKLRNMYPDNPAITGESITVFQPSHEESQQSNSAQHDMKALAEIYLLSLMDELITSPWSTFGYVAQGLGGLRPWILSNPPREMDSDSPCRRATSMEPCFHYPPSYGCGAKTGIDTGAKEYVRHCEDMSWGIKLF</sequence>
<evidence type="ECO:0008006" key="11">
    <source>
        <dbReference type="Google" id="ProtNLM"/>
    </source>
</evidence>
<dbReference type="GO" id="GO:0042546">
    <property type="term" value="P:cell wall biogenesis"/>
    <property type="evidence" value="ECO:0007669"/>
    <property type="project" value="InterPro"/>
</dbReference>
<name>A0A834G7H5_RHOSS</name>
<comment type="subcellular location">
    <subcellularLocation>
        <location evidence="1">Golgi apparatus</location>
    </subcellularLocation>
</comment>
<evidence type="ECO:0000256" key="2">
    <source>
        <dbReference type="ARBA" id="ARBA00010481"/>
    </source>
</evidence>
<feature type="signal peptide" evidence="8">
    <location>
        <begin position="1"/>
        <end position="16"/>
    </location>
</feature>
<dbReference type="Gene3D" id="3.40.50.11340">
    <property type="match status" value="1"/>
</dbReference>
<dbReference type="OrthoDB" id="428346at2759"/>
<comment type="similarity">
    <text evidence="2">Belongs to the glycosyltransferase 37 family.</text>
</comment>
<evidence type="ECO:0000256" key="7">
    <source>
        <dbReference type="ARBA" id="ARBA00023316"/>
    </source>
</evidence>
<keyword evidence="5" id="KW-0333">Golgi apparatus</keyword>
<dbReference type="Gene3D" id="3.40.50.11350">
    <property type="match status" value="2"/>
</dbReference>
<dbReference type="EMBL" id="WJXA01000012">
    <property type="protein sequence ID" value="KAF7124410.1"/>
    <property type="molecule type" value="Genomic_DNA"/>
</dbReference>
<evidence type="ECO:0000256" key="5">
    <source>
        <dbReference type="ARBA" id="ARBA00023034"/>
    </source>
</evidence>
<organism evidence="9 10">
    <name type="scientific">Rhododendron simsii</name>
    <name type="common">Sims's rhododendron</name>
    <dbReference type="NCBI Taxonomy" id="118357"/>
    <lineage>
        <taxon>Eukaryota</taxon>
        <taxon>Viridiplantae</taxon>
        <taxon>Streptophyta</taxon>
        <taxon>Embryophyta</taxon>
        <taxon>Tracheophyta</taxon>
        <taxon>Spermatophyta</taxon>
        <taxon>Magnoliopsida</taxon>
        <taxon>eudicotyledons</taxon>
        <taxon>Gunneridae</taxon>
        <taxon>Pentapetalae</taxon>
        <taxon>asterids</taxon>
        <taxon>Ericales</taxon>
        <taxon>Ericaceae</taxon>
        <taxon>Ericoideae</taxon>
        <taxon>Rhodoreae</taxon>
        <taxon>Rhododendron</taxon>
    </lineage>
</organism>
<dbReference type="Pfam" id="PF03254">
    <property type="entry name" value="XG_FTase"/>
    <property type="match status" value="2"/>
</dbReference>
<evidence type="ECO:0000256" key="1">
    <source>
        <dbReference type="ARBA" id="ARBA00004555"/>
    </source>
</evidence>
<dbReference type="AlphaFoldDB" id="A0A834G7H5"/>
<dbReference type="Proteomes" id="UP000626092">
    <property type="component" value="Unassembled WGS sequence"/>
</dbReference>
<accession>A0A834G7H5</accession>
<evidence type="ECO:0000256" key="4">
    <source>
        <dbReference type="ARBA" id="ARBA00022679"/>
    </source>
</evidence>
<dbReference type="InterPro" id="IPR004938">
    <property type="entry name" value="XG_FTase"/>
</dbReference>
<evidence type="ECO:0000256" key="6">
    <source>
        <dbReference type="ARBA" id="ARBA00023180"/>
    </source>
</evidence>
<gene>
    <name evidence="9" type="ORF">RHSIM_Rhsim12G0079400</name>
</gene>
<keyword evidence="8" id="KW-0732">Signal</keyword>
<dbReference type="GO" id="GO:0009969">
    <property type="term" value="P:xyloglucan biosynthetic process"/>
    <property type="evidence" value="ECO:0007669"/>
    <property type="project" value="TreeGrafter"/>
</dbReference>
<keyword evidence="7" id="KW-0961">Cell wall biogenesis/degradation</keyword>
<keyword evidence="4" id="KW-0808">Transferase</keyword>
<feature type="chain" id="PRO_5032652705" description="Fucosyltransferase" evidence="8">
    <location>
        <begin position="17"/>
        <end position="826"/>
    </location>
</feature>
<keyword evidence="10" id="KW-1185">Reference proteome</keyword>
<evidence type="ECO:0000256" key="3">
    <source>
        <dbReference type="ARBA" id="ARBA00022676"/>
    </source>
</evidence>
<dbReference type="GO" id="GO:0016020">
    <property type="term" value="C:membrane"/>
    <property type="evidence" value="ECO:0007669"/>
    <property type="project" value="InterPro"/>
</dbReference>
<keyword evidence="3" id="KW-0328">Glycosyltransferase</keyword>
<evidence type="ECO:0000313" key="10">
    <source>
        <dbReference type="Proteomes" id="UP000626092"/>
    </source>
</evidence>
<proteinExistence type="inferred from homology"/>
<dbReference type="PANTHER" id="PTHR31889">
    <property type="entry name" value="FUCOSYLTRANSFERASE 2-RELATED"/>
    <property type="match status" value="1"/>
</dbReference>
<evidence type="ECO:0000313" key="9">
    <source>
        <dbReference type="EMBL" id="KAF7124410.1"/>
    </source>
</evidence>
<dbReference type="GO" id="GO:0008107">
    <property type="term" value="F:galactoside 2-alpha-L-fucosyltransferase activity"/>
    <property type="evidence" value="ECO:0007669"/>
    <property type="project" value="InterPro"/>
</dbReference>
<dbReference type="GO" id="GO:0005794">
    <property type="term" value="C:Golgi apparatus"/>
    <property type="evidence" value="ECO:0007669"/>
    <property type="project" value="UniProtKB-SubCell"/>
</dbReference>